<protein>
    <submittedName>
        <fullName evidence="1">Uncharacterized protein</fullName>
    </submittedName>
</protein>
<proteinExistence type="predicted"/>
<sequence length="303" mass="32740">MAALGHGEQLRLALIDGRRTTGLSSTSKQATSDYLKPTDIHLEQIVQSKKGLSLSHILPSISVFIINLTRNIIMTASQMPSFYTPSARGTQQDIERQREQVLATLRIDSSVRRNNDAAPRLPLNIIPSEPFRSYFDSDLFVDEAPLNPVNAAQHRAQGQPSMAEADLGIAQQLGDDEIESAGSSASSSSTGTASPSSSTKSIQSKTSTPASSVTSSGPSSPRTPENAGESSSSFPSTPMPRKRRPRKTYGHPNRRGEILHAALHDAEPGAHRICKSLGHAHRRGMIADDAIQDEMRPMPRTTK</sequence>
<accession>A0ACC3NYC9</accession>
<gene>
    <name evidence="1" type="ORF">LTR37_000806</name>
</gene>
<reference evidence="1" key="1">
    <citation type="submission" date="2023-07" db="EMBL/GenBank/DDBJ databases">
        <title>Black Yeasts Isolated from many extreme environments.</title>
        <authorList>
            <person name="Coleine C."/>
            <person name="Stajich J.E."/>
            <person name="Selbmann L."/>
        </authorList>
    </citation>
    <scope>NUCLEOTIDE SEQUENCE</scope>
    <source>
        <strain evidence="1">CCFEE 5714</strain>
    </source>
</reference>
<keyword evidence="2" id="KW-1185">Reference proteome</keyword>
<organism evidence="1 2">
    <name type="scientific">Vermiconidia calcicola</name>
    <dbReference type="NCBI Taxonomy" id="1690605"/>
    <lineage>
        <taxon>Eukaryota</taxon>
        <taxon>Fungi</taxon>
        <taxon>Dikarya</taxon>
        <taxon>Ascomycota</taxon>
        <taxon>Pezizomycotina</taxon>
        <taxon>Dothideomycetes</taxon>
        <taxon>Dothideomycetidae</taxon>
        <taxon>Mycosphaerellales</taxon>
        <taxon>Extremaceae</taxon>
        <taxon>Vermiconidia</taxon>
    </lineage>
</organism>
<dbReference type="Proteomes" id="UP001281147">
    <property type="component" value="Unassembled WGS sequence"/>
</dbReference>
<comment type="caution">
    <text evidence="1">The sequence shown here is derived from an EMBL/GenBank/DDBJ whole genome shotgun (WGS) entry which is preliminary data.</text>
</comment>
<dbReference type="EMBL" id="JAUTXU010000004">
    <property type="protein sequence ID" value="KAK3724758.1"/>
    <property type="molecule type" value="Genomic_DNA"/>
</dbReference>
<evidence type="ECO:0000313" key="1">
    <source>
        <dbReference type="EMBL" id="KAK3724758.1"/>
    </source>
</evidence>
<evidence type="ECO:0000313" key="2">
    <source>
        <dbReference type="Proteomes" id="UP001281147"/>
    </source>
</evidence>
<name>A0ACC3NYC9_9PEZI</name>